<dbReference type="OrthoDB" id="5387594at2759"/>
<dbReference type="GeneID" id="93592044"/>
<sequence>MSTRNSFRPASLLAFLPFLSLALSADTTFQCNSQTSHMFHQDCAVAANQLILSLTRNDGQTHIPNDDIMHTVSNCQAIVRASGGEKTVQGSALLLSFAQVGSRCQDGTFTESGGTISGGIKGSASWKRGNNARSIKDRTMGSIKRALSSSFRNFKRNVDMGNNLQRRGDGEMMAARKGNNGEMYRLMMVSAHGVPGLAPSSPQVNSMFFQRSREFFQHHFTREDTSDLVFGNSYPTQGNTHVSVVTLGIKLRGGQKSWKEFVEGQKDGGKVLKQLITDGITMFTANKFVAAYFQVLNASNSPVFSFMVYGYDSVDSPLPS</sequence>
<keyword evidence="3" id="KW-1185">Reference proteome</keyword>
<comment type="caution">
    <text evidence="2">The sequence shown here is derived from an EMBL/GenBank/DDBJ whole genome shotgun (WGS) entry which is preliminary data.</text>
</comment>
<keyword evidence="1" id="KW-0732">Signal</keyword>
<dbReference type="EMBL" id="SAEB01000012">
    <property type="protein sequence ID" value="RVD81886.1"/>
    <property type="molecule type" value="Genomic_DNA"/>
</dbReference>
<feature type="signal peptide" evidence="1">
    <location>
        <begin position="1"/>
        <end position="24"/>
    </location>
</feature>
<evidence type="ECO:0000313" key="3">
    <source>
        <dbReference type="Proteomes" id="UP000283090"/>
    </source>
</evidence>
<proteinExistence type="predicted"/>
<dbReference type="RefSeq" id="XP_067487430.1">
    <property type="nucleotide sequence ID" value="XM_067639665.1"/>
</dbReference>
<accession>A0A436ZT11</accession>
<feature type="chain" id="PRO_5019480322" evidence="1">
    <location>
        <begin position="25"/>
        <end position="320"/>
    </location>
</feature>
<dbReference type="Proteomes" id="UP000283090">
    <property type="component" value="Unassembled WGS sequence"/>
</dbReference>
<evidence type="ECO:0000256" key="1">
    <source>
        <dbReference type="SAM" id="SignalP"/>
    </source>
</evidence>
<dbReference type="AlphaFoldDB" id="A0A436ZT11"/>
<protein>
    <submittedName>
        <fullName evidence="2">Uncharacterized protein</fullName>
    </submittedName>
</protein>
<gene>
    <name evidence="2" type="ORF">DFL_009733</name>
</gene>
<dbReference type="VEuPathDB" id="FungiDB:DFL_009733"/>
<reference evidence="2 3" key="1">
    <citation type="submission" date="2019-01" db="EMBL/GenBank/DDBJ databases">
        <title>Intercellular communication is required for trap formation in the nematode-trapping fungus Duddingtonia flagrans.</title>
        <authorList>
            <person name="Youssar L."/>
            <person name="Wernet V."/>
            <person name="Hensel N."/>
            <person name="Hildebrandt H.-G."/>
            <person name="Fischer R."/>
        </authorList>
    </citation>
    <scope>NUCLEOTIDE SEQUENCE [LARGE SCALE GENOMIC DNA]</scope>
    <source>
        <strain evidence="2 3">CBS H-5679</strain>
    </source>
</reference>
<name>A0A436ZT11_ARTFL</name>
<evidence type="ECO:0000313" key="2">
    <source>
        <dbReference type="EMBL" id="RVD81886.1"/>
    </source>
</evidence>
<organism evidence="2 3">
    <name type="scientific">Arthrobotrys flagrans</name>
    <name type="common">Nematode-trapping fungus</name>
    <name type="synonym">Trichothecium flagrans</name>
    <dbReference type="NCBI Taxonomy" id="97331"/>
    <lineage>
        <taxon>Eukaryota</taxon>
        <taxon>Fungi</taxon>
        <taxon>Dikarya</taxon>
        <taxon>Ascomycota</taxon>
        <taxon>Pezizomycotina</taxon>
        <taxon>Orbiliomycetes</taxon>
        <taxon>Orbiliales</taxon>
        <taxon>Orbiliaceae</taxon>
        <taxon>Arthrobotrys</taxon>
    </lineage>
</organism>